<dbReference type="GO" id="GO:0030619">
    <property type="term" value="F:U1 snRNA binding"/>
    <property type="evidence" value="ECO:0007669"/>
    <property type="project" value="TreeGrafter"/>
</dbReference>
<dbReference type="Pfam" id="PF01398">
    <property type="entry name" value="JAB"/>
    <property type="match status" value="1"/>
</dbReference>
<dbReference type="GO" id="GO:0017070">
    <property type="term" value="F:U6 snRNA binding"/>
    <property type="evidence" value="ECO:0007669"/>
    <property type="project" value="TreeGrafter"/>
</dbReference>
<dbReference type="EMBL" id="SDOX01000067">
    <property type="protein sequence ID" value="TFJ83150.1"/>
    <property type="molecule type" value="Genomic_DNA"/>
</dbReference>
<dbReference type="GO" id="GO:0030623">
    <property type="term" value="F:U5 snRNA binding"/>
    <property type="evidence" value="ECO:0007669"/>
    <property type="project" value="TreeGrafter"/>
</dbReference>
<evidence type="ECO:0000313" key="2">
    <source>
        <dbReference type="EMBL" id="TFJ83150.1"/>
    </source>
</evidence>
<dbReference type="InterPro" id="IPR027652">
    <property type="entry name" value="PRP8"/>
</dbReference>
<evidence type="ECO:0000313" key="3">
    <source>
        <dbReference type="Proteomes" id="UP000355283"/>
    </source>
</evidence>
<dbReference type="SMART" id="SM00232">
    <property type="entry name" value="JAB_MPN"/>
    <property type="match status" value="1"/>
</dbReference>
<dbReference type="PANTHER" id="PTHR11140">
    <property type="entry name" value="PRE-MRNA SPLICING FACTOR PRP8"/>
    <property type="match status" value="1"/>
</dbReference>
<dbReference type="GO" id="GO:0005682">
    <property type="term" value="C:U5 snRNP"/>
    <property type="evidence" value="ECO:0007669"/>
    <property type="project" value="TreeGrafter"/>
</dbReference>
<protein>
    <recommendedName>
        <fullName evidence="1">JAB1/MPN/MOV34 metalloenzyme domain-containing protein</fullName>
    </recommendedName>
</protein>
<dbReference type="GO" id="GO:0030620">
    <property type="term" value="F:U2 snRNA binding"/>
    <property type="evidence" value="ECO:0007669"/>
    <property type="project" value="TreeGrafter"/>
</dbReference>
<dbReference type="Gene3D" id="3.40.140.10">
    <property type="entry name" value="Cytidine Deaminase, domain 2"/>
    <property type="match status" value="1"/>
</dbReference>
<dbReference type="CDD" id="cd08056">
    <property type="entry name" value="MPN_PRP8"/>
    <property type="match status" value="1"/>
</dbReference>
<sequence>TSSQYEQQSFAGKTEWRVRAVSATNLHLRTQQIYVNSDDINEEGFTYVLSKNTLSKFIRVSDPRTQIAGYIYGISPPDNDQVKEIRCIVMVPQVGSHKSVSLPMKLPDSDELKDLEPLGIIHTTAHETNQLAPVDVIHLSKLMVESKGTFDPEKSIIITCSPTPGSFSLTSYKLTPKGLDWGKANMKETGEIVSGYSPAMYERTQLLLSDRFLGFFLVPSDDCWSYNFQGIRHSLGMDYSLKVGNPKEFYHEVHRPAHFLSFATMDTDNNVAAEADLDDNFA</sequence>
<proteinExistence type="predicted"/>
<feature type="domain" description="JAB1/MPN/MOV34 metalloenzyme" evidence="1">
    <location>
        <begin position="42"/>
        <end position="177"/>
    </location>
</feature>
<dbReference type="FunFam" id="3.40.140.10:FF:000002">
    <property type="entry name" value="Pre-mRNA-processing-splicing factor 8"/>
    <property type="match status" value="1"/>
</dbReference>
<accession>A0A4D9CVB5</accession>
<dbReference type="GO" id="GO:0071013">
    <property type="term" value="C:catalytic step 2 spliceosome"/>
    <property type="evidence" value="ECO:0007669"/>
    <property type="project" value="TreeGrafter"/>
</dbReference>
<dbReference type="GO" id="GO:0000244">
    <property type="term" value="P:spliceosomal tri-snRNP complex assembly"/>
    <property type="evidence" value="ECO:0007669"/>
    <property type="project" value="TreeGrafter"/>
</dbReference>
<dbReference type="GO" id="GO:0097157">
    <property type="term" value="F:pre-mRNA intronic binding"/>
    <property type="evidence" value="ECO:0007669"/>
    <property type="project" value="TreeGrafter"/>
</dbReference>
<dbReference type="Proteomes" id="UP000355283">
    <property type="component" value="Unassembled WGS sequence"/>
</dbReference>
<keyword evidence="3" id="KW-1185">Reference proteome</keyword>
<dbReference type="OrthoDB" id="1931567at2759"/>
<dbReference type="InterPro" id="IPR012984">
    <property type="entry name" value="PROCT"/>
</dbReference>
<dbReference type="InterPro" id="IPR000555">
    <property type="entry name" value="JAMM/MPN+_dom"/>
</dbReference>
<organism evidence="2 3">
    <name type="scientific">Nannochloropsis salina CCMP1776</name>
    <dbReference type="NCBI Taxonomy" id="1027361"/>
    <lineage>
        <taxon>Eukaryota</taxon>
        <taxon>Sar</taxon>
        <taxon>Stramenopiles</taxon>
        <taxon>Ochrophyta</taxon>
        <taxon>Eustigmatophyceae</taxon>
        <taxon>Eustigmatales</taxon>
        <taxon>Monodopsidaceae</taxon>
        <taxon>Microchloropsis</taxon>
        <taxon>Microchloropsis salina</taxon>
    </lineage>
</organism>
<name>A0A4D9CVB5_9STRA</name>
<dbReference type="Pfam" id="PF08084">
    <property type="entry name" value="PROCT"/>
    <property type="match status" value="1"/>
</dbReference>
<gene>
    <name evidence="2" type="ORF">NSK_005539</name>
</gene>
<dbReference type="GO" id="GO:0008237">
    <property type="term" value="F:metallopeptidase activity"/>
    <property type="evidence" value="ECO:0007669"/>
    <property type="project" value="InterPro"/>
</dbReference>
<reference evidence="2 3" key="1">
    <citation type="submission" date="2019-01" db="EMBL/GenBank/DDBJ databases">
        <title>Nuclear Genome Assembly of the Microalgal Biofuel strain Nannochloropsis salina CCMP1776.</title>
        <authorList>
            <person name="Hovde B."/>
        </authorList>
    </citation>
    <scope>NUCLEOTIDE SEQUENCE [LARGE SCALE GENOMIC DNA]</scope>
    <source>
        <strain evidence="2 3">CCMP1776</strain>
    </source>
</reference>
<evidence type="ECO:0000259" key="1">
    <source>
        <dbReference type="SMART" id="SM00232"/>
    </source>
</evidence>
<feature type="non-terminal residue" evidence="2">
    <location>
        <position position="1"/>
    </location>
</feature>
<dbReference type="PANTHER" id="PTHR11140:SF0">
    <property type="entry name" value="PRE-MRNA-PROCESSING-SPLICING FACTOR 8"/>
    <property type="match status" value="1"/>
</dbReference>
<comment type="caution">
    <text evidence="2">The sequence shown here is derived from an EMBL/GenBank/DDBJ whole genome shotgun (WGS) entry which is preliminary data.</text>
</comment>
<dbReference type="AlphaFoldDB" id="A0A4D9CVB5"/>